<keyword evidence="1" id="KW-0812">Transmembrane</keyword>
<accession>A0A833N4E6</accession>
<reference evidence="2 3" key="1">
    <citation type="submission" date="2019-10" db="EMBL/GenBank/DDBJ databases">
        <title>New genus of Silvanigrellaceae.</title>
        <authorList>
            <person name="Pitt A."/>
            <person name="Hahn M.W."/>
        </authorList>
    </citation>
    <scope>NUCLEOTIDE SEQUENCE [LARGE SCALE GENOMIC DNA]</scope>
    <source>
        <strain evidence="2 3">33A1-SZDP</strain>
    </source>
</reference>
<dbReference type="EMBL" id="WFLN01000006">
    <property type="protein sequence ID" value="KAB8030756.1"/>
    <property type="molecule type" value="Genomic_DNA"/>
</dbReference>
<dbReference type="Proteomes" id="UP000442694">
    <property type="component" value="Unassembled WGS sequence"/>
</dbReference>
<comment type="caution">
    <text evidence="2">The sequence shown here is derived from an EMBL/GenBank/DDBJ whole genome shotgun (WGS) entry which is preliminary data.</text>
</comment>
<dbReference type="AlphaFoldDB" id="A0A833N4E6"/>
<proteinExistence type="predicted"/>
<organism evidence="2 3">
    <name type="scientific">Fluviispira multicolorata</name>
    <dbReference type="NCBI Taxonomy" id="2654512"/>
    <lineage>
        <taxon>Bacteria</taxon>
        <taxon>Pseudomonadati</taxon>
        <taxon>Bdellovibrionota</taxon>
        <taxon>Oligoflexia</taxon>
        <taxon>Silvanigrellales</taxon>
        <taxon>Silvanigrellaceae</taxon>
        <taxon>Fluviispira</taxon>
    </lineage>
</organism>
<evidence type="ECO:0000313" key="2">
    <source>
        <dbReference type="EMBL" id="KAB8030756.1"/>
    </source>
</evidence>
<feature type="transmembrane region" description="Helical" evidence="1">
    <location>
        <begin position="7"/>
        <end position="30"/>
    </location>
</feature>
<dbReference type="RefSeq" id="WP_152212683.1">
    <property type="nucleotide sequence ID" value="NZ_WFLN01000006.1"/>
</dbReference>
<keyword evidence="1" id="KW-0472">Membrane</keyword>
<protein>
    <submittedName>
        <fullName evidence="2">Uncharacterized protein</fullName>
    </submittedName>
</protein>
<name>A0A833N4E6_9BACT</name>
<keyword evidence="1" id="KW-1133">Transmembrane helix</keyword>
<evidence type="ECO:0000313" key="3">
    <source>
        <dbReference type="Proteomes" id="UP000442694"/>
    </source>
</evidence>
<gene>
    <name evidence="2" type="ORF">GCL57_07220</name>
</gene>
<sequence>MKKNSNIILLLFTSMLTIILIITCFVFYLYQIVQNNTPQLSDLAKKSGKPAFAITYNYPKSFNQQLYHFSKNMGLVETNSKQTLPPTSNVGSTGFFILDIKPQNSKRMIKKLDEVLSDFLNFIDEETTEEHEFFDPRNYGYIPEESKFFPTQDSQNLIANELELSQNEESPFSKPLSFLIEELWNGQTFLFGGATQLQLSTKNIVLLSLAPYLKKDGSLSPNSFEEIFVKSIPKNLENYLKKHSLNISFNTLKKDDLKDIKHSQLTLSVTDPSEFLNSICSIKINPWDYCGRFSLQRDKFRKNFEAILSLLSNDFKLNLNIYWTLKGKTLIYSNQLSYIENLTSLNVKEEANNIITSVSASGNDFLLPSDSPKTFTSFSILFDMIKIQNELIDFSERIRQNSNILSDYFSSPAGEVYFSDFENKVNKLTGYSEKASITLDTDGNKIIPELRLFSPTGDLFQKNGKELSPEVIGSIRSFITKTISLGNYLQPKELLPLPGPFIQKNGKWIIISSEILAKLIPSYLEHKNPYIDKYYDPTNL</sequence>
<keyword evidence="3" id="KW-1185">Reference proteome</keyword>
<evidence type="ECO:0000256" key="1">
    <source>
        <dbReference type="SAM" id="Phobius"/>
    </source>
</evidence>